<sequence>MSFCNCYQQCHDGCRHSVPWCLCNVVCAGNYDGVDKKDALAACIMVCSTDSICDPSVAPTYTTIRKKVIDGMATNGAPDMWCATTI</sequence>
<name>N1QSU0_AEGTA</name>
<protein>
    <submittedName>
        <fullName evidence="1">Uncharacterized protein</fullName>
    </submittedName>
</protein>
<dbReference type="EnsemblPlants" id="EMT01569">
    <property type="protein sequence ID" value="EMT01569"/>
    <property type="gene ID" value="F775_18342"/>
</dbReference>
<dbReference type="AlphaFoldDB" id="N1QSU0"/>
<proteinExistence type="predicted"/>
<organism evidence="1">
    <name type="scientific">Aegilops tauschii</name>
    <name type="common">Tausch's goatgrass</name>
    <name type="synonym">Aegilops squarrosa</name>
    <dbReference type="NCBI Taxonomy" id="37682"/>
    <lineage>
        <taxon>Eukaryota</taxon>
        <taxon>Viridiplantae</taxon>
        <taxon>Streptophyta</taxon>
        <taxon>Embryophyta</taxon>
        <taxon>Tracheophyta</taxon>
        <taxon>Spermatophyta</taxon>
        <taxon>Magnoliopsida</taxon>
        <taxon>Liliopsida</taxon>
        <taxon>Poales</taxon>
        <taxon>Poaceae</taxon>
        <taxon>BOP clade</taxon>
        <taxon>Pooideae</taxon>
        <taxon>Triticodae</taxon>
        <taxon>Triticeae</taxon>
        <taxon>Triticinae</taxon>
        <taxon>Aegilops</taxon>
    </lineage>
</organism>
<reference evidence="1" key="1">
    <citation type="submission" date="2015-06" db="UniProtKB">
        <authorList>
            <consortium name="EnsemblPlants"/>
        </authorList>
    </citation>
    <scope>IDENTIFICATION</scope>
</reference>
<evidence type="ECO:0000313" key="1">
    <source>
        <dbReference type="EnsemblPlants" id="EMT01569"/>
    </source>
</evidence>
<accession>N1QSU0</accession>